<organism evidence="1 2">
    <name type="scientific">Methylobacterium fujisawaense</name>
    <dbReference type="NCBI Taxonomy" id="107400"/>
    <lineage>
        <taxon>Bacteria</taxon>
        <taxon>Pseudomonadati</taxon>
        <taxon>Pseudomonadota</taxon>
        <taxon>Alphaproteobacteria</taxon>
        <taxon>Hyphomicrobiales</taxon>
        <taxon>Methylobacteriaceae</taxon>
        <taxon>Methylobacterium</taxon>
    </lineage>
</organism>
<sequence length="46" mass="5054">MSSRTGGEVRHGVDLKSGISIDADEVRLNCNLARSYVTFLVAEDDR</sequence>
<dbReference type="RefSeq" id="WP_182591437.1">
    <property type="nucleotide sequence ID" value="NZ_JACJIM010000001.1"/>
</dbReference>
<keyword evidence="2" id="KW-1185">Reference proteome</keyword>
<proteinExistence type="predicted"/>
<dbReference type="Proteomes" id="UP000565455">
    <property type="component" value="Unassembled WGS sequence"/>
</dbReference>
<protein>
    <submittedName>
        <fullName evidence="1">Uncharacterized protein</fullName>
    </submittedName>
</protein>
<gene>
    <name evidence="1" type="ORF">GGQ91_000876</name>
</gene>
<dbReference type="GeneID" id="96602638"/>
<evidence type="ECO:0000313" key="1">
    <source>
        <dbReference type="EMBL" id="MBA9061515.1"/>
    </source>
</evidence>
<reference evidence="1 2" key="1">
    <citation type="submission" date="2020-08" db="EMBL/GenBank/DDBJ databases">
        <title>Genomic Encyclopedia of Type Strains, Phase IV (KMG-IV): sequencing the most valuable type-strain genomes for metagenomic binning, comparative biology and taxonomic classification.</title>
        <authorList>
            <person name="Goeker M."/>
        </authorList>
    </citation>
    <scope>NUCLEOTIDE SEQUENCE [LARGE SCALE GENOMIC DNA]</scope>
    <source>
        <strain evidence="1 2">DSM 5686</strain>
    </source>
</reference>
<dbReference type="EMBL" id="JACJIM010000001">
    <property type="protein sequence ID" value="MBA9061515.1"/>
    <property type="molecule type" value="Genomic_DNA"/>
</dbReference>
<accession>A0ABR6D5Y9</accession>
<name>A0ABR6D5Y9_9HYPH</name>
<comment type="caution">
    <text evidence="1">The sequence shown here is derived from an EMBL/GenBank/DDBJ whole genome shotgun (WGS) entry which is preliminary data.</text>
</comment>
<evidence type="ECO:0000313" key="2">
    <source>
        <dbReference type="Proteomes" id="UP000565455"/>
    </source>
</evidence>